<dbReference type="AlphaFoldDB" id="A0A2V2YS02"/>
<organism evidence="1 2">
    <name type="scientific">Paenibacillus cellulosilyticus</name>
    <dbReference type="NCBI Taxonomy" id="375489"/>
    <lineage>
        <taxon>Bacteria</taxon>
        <taxon>Bacillati</taxon>
        <taxon>Bacillota</taxon>
        <taxon>Bacilli</taxon>
        <taxon>Bacillales</taxon>
        <taxon>Paenibacillaceae</taxon>
        <taxon>Paenibacillus</taxon>
    </lineage>
</organism>
<protein>
    <submittedName>
        <fullName evidence="1">Uncharacterized protein</fullName>
    </submittedName>
</protein>
<dbReference type="RefSeq" id="WP_110045889.1">
    <property type="nucleotide sequence ID" value="NZ_CP054613.1"/>
</dbReference>
<proteinExistence type="predicted"/>
<dbReference type="Proteomes" id="UP000246635">
    <property type="component" value="Unassembled WGS sequence"/>
</dbReference>
<dbReference type="OrthoDB" id="2558943at2"/>
<gene>
    <name evidence="1" type="ORF">DFQ01_1214</name>
</gene>
<name>A0A2V2YS02_9BACL</name>
<comment type="caution">
    <text evidence="1">The sequence shown here is derived from an EMBL/GenBank/DDBJ whole genome shotgun (WGS) entry which is preliminary data.</text>
</comment>
<reference evidence="1 2" key="1">
    <citation type="submission" date="2018-05" db="EMBL/GenBank/DDBJ databases">
        <title>Genomic Encyclopedia of Type Strains, Phase III (KMG-III): the genomes of soil and plant-associated and newly described type strains.</title>
        <authorList>
            <person name="Whitman W."/>
        </authorList>
    </citation>
    <scope>NUCLEOTIDE SEQUENCE [LARGE SCALE GENOMIC DNA]</scope>
    <source>
        <strain evidence="1 2">CECT 5696</strain>
    </source>
</reference>
<dbReference type="EMBL" id="QGTQ01000021">
    <property type="protein sequence ID" value="PWV97362.1"/>
    <property type="molecule type" value="Genomic_DNA"/>
</dbReference>
<sequence length="349" mass="39408">MQEDMIVQANGTVKLENYIFSGLDSSVVGAVKSVADYYQIPVTASRIYGMTGLAFLHVLDDDMVEPNGGPPDPEVYRLARNIGFNIEGFHTTAEGEEFTRLQAEAWDRARQAISAGQPVFAKNIDIRNQTSVIYAHDDIGYYRYNWHTGYENSEDVIPWNSLGLGQCPCIHCVNDRKSSGTLTDQSSGLISLHWGEPIQSADERTSLKEALEFVIRLNEQGSYQSFGKSYLVGSQAYEKWLSALESNKLDKYFFSLFIEILFEARSHAITFLTELKGNLDHLNSGIIDELIHTYTEIASKYKVLKETYPYTEPREFELKQSEQCAVILRELMALDGEAMGRIKEIYSAL</sequence>
<evidence type="ECO:0000313" key="1">
    <source>
        <dbReference type="EMBL" id="PWV97362.1"/>
    </source>
</evidence>
<accession>A0A2V2YS02</accession>
<evidence type="ECO:0000313" key="2">
    <source>
        <dbReference type="Proteomes" id="UP000246635"/>
    </source>
</evidence>
<keyword evidence="2" id="KW-1185">Reference proteome</keyword>